<dbReference type="PANTHER" id="PTHR46613">
    <property type="entry name" value="RADIAL SPOKE HEAD 10 HOMOLOG B-RELATED"/>
    <property type="match status" value="1"/>
</dbReference>
<dbReference type="GO" id="GO:0005930">
    <property type="term" value="C:axoneme"/>
    <property type="evidence" value="ECO:0007669"/>
    <property type="project" value="UniProtKB-SubCell"/>
</dbReference>
<evidence type="ECO:0000256" key="3">
    <source>
        <dbReference type="ARBA" id="ARBA00022490"/>
    </source>
</evidence>
<keyword evidence="7" id="KW-0206">Cytoskeleton</keyword>
<keyword evidence="3" id="KW-0963">Cytoplasm</keyword>
<dbReference type="EMBL" id="GG738847">
    <property type="protein sequence ID" value="EFC49811.1"/>
    <property type="molecule type" value="Genomic_DNA"/>
</dbReference>
<accession>D2V0Z1</accession>
<comment type="subcellular location">
    <subcellularLocation>
        <location evidence="1">Cell projection</location>
        <location evidence="1">Cilium</location>
        <location evidence="1">Flagellum</location>
    </subcellularLocation>
    <subcellularLocation>
        <location evidence="2">Cytoplasm</location>
        <location evidence="2">Cytoskeleton</location>
        <location evidence="2">Cilium axoneme</location>
    </subcellularLocation>
</comment>
<dbReference type="InParanoid" id="D2V0Z1"/>
<evidence type="ECO:0000256" key="8">
    <source>
        <dbReference type="ARBA" id="ARBA00023273"/>
    </source>
</evidence>
<dbReference type="InterPro" id="IPR003409">
    <property type="entry name" value="MORN"/>
</dbReference>
<proteinExistence type="predicted"/>
<protein>
    <submittedName>
        <fullName evidence="9">COG4642 domain-containing protein</fullName>
    </submittedName>
</protein>
<dbReference type="AlphaFoldDB" id="D2V0Z1"/>
<dbReference type="OrthoDB" id="294378at2759"/>
<evidence type="ECO:0000256" key="1">
    <source>
        <dbReference type="ARBA" id="ARBA00004230"/>
    </source>
</evidence>
<dbReference type="Gene3D" id="2.20.110.10">
    <property type="entry name" value="Histone H3 K4-specific methyltransferase SET7/9 N-terminal domain"/>
    <property type="match status" value="3"/>
</dbReference>
<dbReference type="GeneID" id="8852322"/>
<keyword evidence="8" id="KW-0966">Cell projection</keyword>
<dbReference type="PANTHER" id="PTHR46613:SF1">
    <property type="entry name" value="RADIAL SPOKE HEAD 10 HOMOLOG B-RELATED"/>
    <property type="match status" value="1"/>
</dbReference>
<dbReference type="Proteomes" id="UP000006671">
    <property type="component" value="Unassembled WGS sequence"/>
</dbReference>
<reference evidence="9 10" key="1">
    <citation type="journal article" date="2010" name="Cell">
        <title>The genome of Naegleria gruberi illuminates early eukaryotic versatility.</title>
        <authorList>
            <person name="Fritz-Laylin L.K."/>
            <person name="Prochnik S.E."/>
            <person name="Ginger M.L."/>
            <person name="Dacks J.B."/>
            <person name="Carpenter M.L."/>
            <person name="Field M.C."/>
            <person name="Kuo A."/>
            <person name="Paredez A."/>
            <person name="Chapman J."/>
            <person name="Pham J."/>
            <person name="Shu S."/>
            <person name="Neupane R."/>
            <person name="Cipriano M."/>
            <person name="Mancuso J."/>
            <person name="Tu H."/>
            <person name="Salamov A."/>
            <person name="Lindquist E."/>
            <person name="Shapiro H."/>
            <person name="Lucas S."/>
            <person name="Grigoriev I.V."/>
            <person name="Cande W.Z."/>
            <person name="Fulton C."/>
            <person name="Rokhsar D.S."/>
            <person name="Dawson S.C."/>
        </authorList>
    </citation>
    <scope>NUCLEOTIDE SEQUENCE [LARGE SCALE GENOMIC DNA]</scope>
    <source>
        <strain evidence="9 10">NEG-M</strain>
    </source>
</reference>
<dbReference type="KEGG" id="ngr:NAEGRDRAFT_78090"/>
<name>D2V0Z1_NAEGR</name>
<keyword evidence="4" id="KW-0677">Repeat</keyword>
<evidence type="ECO:0000256" key="7">
    <source>
        <dbReference type="ARBA" id="ARBA00023212"/>
    </source>
</evidence>
<keyword evidence="10" id="KW-1185">Reference proteome</keyword>
<dbReference type="SMART" id="SM00698">
    <property type="entry name" value="MORN"/>
    <property type="match status" value="8"/>
</dbReference>
<dbReference type="SUPFAM" id="SSF82185">
    <property type="entry name" value="Histone H3 K4-specific methyltransferase SET7/9 N-terminal domain"/>
    <property type="match status" value="2"/>
</dbReference>
<dbReference type="Pfam" id="PF02493">
    <property type="entry name" value="MORN"/>
    <property type="match status" value="8"/>
</dbReference>
<dbReference type="eggNOG" id="KOG0231">
    <property type="taxonomic scope" value="Eukaryota"/>
</dbReference>
<evidence type="ECO:0000256" key="2">
    <source>
        <dbReference type="ARBA" id="ARBA00004430"/>
    </source>
</evidence>
<evidence type="ECO:0000256" key="4">
    <source>
        <dbReference type="ARBA" id="ARBA00022737"/>
    </source>
</evidence>
<evidence type="ECO:0000256" key="5">
    <source>
        <dbReference type="ARBA" id="ARBA00022846"/>
    </source>
</evidence>
<keyword evidence="6" id="KW-0969">Cilium</keyword>
<organism evidence="10">
    <name type="scientific">Naegleria gruberi</name>
    <name type="common">Amoeba</name>
    <dbReference type="NCBI Taxonomy" id="5762"/>
    <lineage>
        <taxon>Eukaryota</taxon>
        <taxon>Discoba</taxon>
        <taxon>Heterolobosea</taxon>
        <taxon>Tetramitia</taxon>
        <taxon>Eutetramitia</taxon>
        <taxon>Vahlkampfiidae</taxon>
        <taxon>Naegleria</taxon>
    </lineage>
</organism>
<dbReference type="VEuPathDB" id="AmoebaDB:NAEGRDRAFT_78090"/>
<evidence type="ECO:0000256" key="6">
    <source>
        <dbReference type="ARBA" id="ARBA00023069"/>
    </source>
</evidence>
<dbReference type="GO" id="GO:0031514">
    <property type="term" value="C:motile cilium"/>
    <property type="evidence" value="ECO:0007669"/>
    <property type="project" value="UniProtKB-SubCell"/>
</dbReference>
<keyword evidence="5" id="KW-0282">Flagellum</keyword>
<evidence type="ECO:0000313" key="9">
    <source>
        <dbReference type="EMBL" id="EFC49811.1"/>
    </source>
</evidence>
<sequence>MSSRNNSPSIDLVAVLDRNSRLDHGKRTLESTTPILDRSIAHSPILEHVNEDPISNRAKIIKKLGIKRPNTGTMTRTTTITVHSRPSSSCSTASPSSNQMFNLDKVDIKLLDSIYDYQGDRDSNNFYQGSGHISLSIKPRLDIKQKVNGRPKMERSLSASVGCLTSVKKLETKIIEETPLLGDEFQIEIETPRHTQPKANPMNYEILYEGNFERGFMNDSDGYFEFLYSETKGPTYKGNVENNQFEGKCKITWEDGSYYEGEVKNGLRDGFGVFISGDHKSKYEGEWKEGKRHGKGFMTYSAHETFEGTFSENKRNGTGLMHYKSGNYYEGEWKNNKREGQGTMHWVVDPLEVYEGQWINDLPDGIGKHTYLQASGKKCNYYEGSFSEGKREGQGTFYYADGSYYSGEWYQNLKHGNGIFYYLNGTAQKGVWREDKLSHPLEFVTTNTEKSTPPATSKTTTGGTLTSPMIELYINDLLLKVDGTFDGLNKVNSLVQRNIRKFKNVFAHYCKYGIDPLCIKKTAAATASINMNPRISIQGILESGGGEEMTASEMKIFLSKDNKLTMVQFWKFAHDFGLLNENVNFAVIDRIFIFVATQSSAERNIKLAKQEDGQLLLSTDSIRNIKLAKPAPIKNGKTRPDSSSSSTSTIRFREFVEALVRVSSELYRNINHGTSSVADRFKALLTEKINFTQSGFVPTELVSARSASGESVFSLKTTTNIVSTTNSTSLAGSLKTTFGESKNSLALPTQIITTDNILQSGISKLISEPTISEYLNKIFSYYCRYEGGGYITYEEELEWHGVDSHRKLQSITVKQFMRMVKDMLIIDGVYLKMIGVIGLFEDLFVDIVTAEPNETPDELRRRRIDVIIKKEMFYEDFVECVKKTIHKRVQKQIPFDNIDEGIVVEECRQIMEVVMSRFDSKP</sequence>
<dbReference type="RefSeq" id="XP_002682555.1">
    <property type="nucleotide sequence ID" value="XM_002682509.1"/>
</dbReference>
<gene>
    <name evidence="9" type="ORF">NAEGRDRAFT_78090</name>
</gene>
<evidence type="ECO:0000313" key="10">
    <source>
        <dbReference type="Proteomes" id="UP000006671"/>
    </source>
</evidence>